<evidence type="ECO:0000313" key="1">
    <source>
        <dbReference type="EMBL" id="PWU24297.1"/>
    </source>
</evidence>
<dbReference type="AlphaFoldDB" id="A0A317JQH9"/>
<evidence type="ECO:0000313" key="2">
    <source>
        <dbReference type="Proteomes" id="UP000246104"/>
    </source>
</evidence>
<proteinExistence type="predicted"/>
<dbReference type="Proteomes" id="UP000246104">
    <property type="component" value="Unassembled WGS sequence"/>
</dbReference>
<accession>A0A317JQH9</accession>
<comment type="caution">
    <text evidence="1">The sequence shown here is derived from an EMBL/GenBank/DDBJ whole genome shotgun (WGS) entry which is preliminary data.</text>
</comment>
<gene>
    <name evidence="1" type="ORF">C5B42_00080</name>
</gene>
<organism evidence="1 2">
    <name type="scientific">Candidatus Cerribacteria bacterium 'Amazon FNV 2010 28 9'</name>
    <dbReference type="NCBI Taxonomy" id="2081795"/>
    <lineage>
        <taxon>Bacteria</taxon>
        <taxon>Candidatus Cerribacteria</taxon>
    </lineage>
</organism>
<sequence length="77" mass="8838">MSSKEIESTHIIEAIRTLQGGKDNELIKQHAEAGVSMYGTHPQYPGEYIELSPDGHYFIVQREHDQWVRIQEVKISS</sequence>
<name>A0A317JQH9_9BACT</name>
<dbReference type="EMBL" id="PSRQ01000003">
    <property type="protein sequence ID" value="PWU24297.1"/>
    <property type="molecule type" value="Genomic_DNA"/>
</dbReference>
<reference evidence="1 2" key="1">
    <citation type="submission" date="2018-02" db="EMBL/GenBank/DDBJ databases">
        <title>Genomic Reconstructions from Amazon Rainforest and Pasture Soil Reveal Novel Insights into the Physiology of Candidate Phyla in Tropical Sites.</title>
        <authorList>
            <person name="Kroeger M.E."/>
            <person name="Delmont T."/>
            <person name="Eren A.M."/>
            <person name="Guo J."/>
            <person name="Meyer K.M."/>
            <person name="Khan K."/>
            <person name="Rodrigues J.L.M."/>
            <person name="Bohannan B.J.M."/>
            <person name="Tringe S."/>
            <person name="Borges C.D."/>
            <person name="Tiedje J."/>
            <person name="Tsai S.M."/>
            <person name="Nusslein K."/>
        </authorList>
    </citation>
    <scope>NUCLEOTIDE SEQUENCE [LARGE SCALE GENOMIC DNA]</scope>
    <source>
        <strain evidence="1">Amazon FNV 2010 28 9</strain>
    </source>
</reference>
<protein>
    <submittedName>
        <fullName evidence="1">Uncharacterized protein</fullName>
    </submittedName>
</protein>